<dbReference type="Proteomes" id="UP001224775">
    <property type="component" value="Unassembled WGS sequence"/>
</dbReference>
<dbReference type="AlphaFoldDB" id="A0AAD8Y3P4"/>
<sequence>MEKGDVHTKEEESASAAVDAALDAAEAGTKDDKELKSERKASEGSSVALDRFQARVQEKMLAGFKTRPIISSTQNHPISPTIDDTRDILTPSVEVTREDNVAIGIEVIEDDIAPPIPLQMETTSEEENKIASYQQKMFQTQPPSAVTTTASSNTQQQPIVRPPPQSILGHDTSSRSSDDLYAVNAELVRILGGHI</sequence>
<feature type="compositionally biased region" description="Low complexity" evidence="1">
    <location>
        <begin position="14"/>
        <end position="27"/>
    </location>
</feature>
<evidence type="ECO:0000313" key="2">
    <source>
        <dbReference type="EMBL" id="KAK1738983.1"/>
    </source>
</evidence>
<comment type="caution">
    <text evidence="2">The sequence shown here is derived from an EMBL/GenBank/DDBJ whole genome shotgun (WGS) entry which is preliminary data.</text>
</comment>
<organism evidence="2 3">
    <name type="scientific">Skeletonema marinoi</name>
    <dbReference type="NCBI Taxonomy" id="267567"/>
    <lineage>
        <taxon>Eukaryota</taxon>
        <taxon>Sar</taxon>
        <taxon>Stramenopiles</taxon>
        <taxon>Ochrophyta</taxon>
        <taxon>Bacillariophyta</taxon>
        <taxon>Coscinodiscophyceae</taxon>
        <taxon>Thalassiosirophycidae</taxon>
        <taxon>Thalassiosirales</taxon>
        <taxon>Skeletonemataceae</taxon>
        <taxon>Skeletonema</taxon>
        <taxon>Skeletonema marinoi-dohrnii complex</taxon>
    </lineage>
</organism>
<gene>
    <name evidence="2" type="ORF">QTG54_010299</name>
</gene>
<feature type="compositionally biased region" description="Basic and acidic residues" evidence="1">
    <location>
        <begin position="28"/>
        <end position="42"/>
    </location>
</feature>
<keyword evidence="3" id="KW-1185">Reference proteome</keyword>
<protein>
    <submittedName>
        <fullName evidence="2">Uncharacterized protein</fullName>
    </submittedName>
</protein>
<evidence type="ECO:0000313" key="3">
    <source>
        <dbReference type="Proteomes" id="UP001224775"/>
    </source>
</evidence>
<feature type="region of interest" description="Disordered" evidence="1">
    <location>
        <begin position="1"/>
        <end position="47"/>
    </location>
</feature>
<evidence type="ECO:0000256" key="1">
    <source>
        <dbReference type="SAM" id="MobiDB-lite"/>
    </source>
</evidence>
<accession>A0AAD8Y3P4</accession>
<proteinExistence type="predicted"/>
<feature type="compositionally biased region" description="Polar residues" evidence="1">
    <location>
        <begin position="139"/>
        <end position="158"/>
    </location>
</feature>
<dbReference type="EMBL" id="JATAAI010000019">
    <property type="protein sequence ID" value="KAK1738983.1"/>
    <property type="molecule type" value="Genomic_DNA"/>
</dbReference>
<name>A0AAD8Y3P4_9STRA</name>
<feature type="region of interest" description="Disordered" evidence="1">
    <location>
        <begin position="139"/>
        <end position="176"/>
    </location>
</feature>
<reference evidence="2" key="1">
    <citation type="submission" date="2023-06" db="EMBL/GenBank/DDBJ databases">
        <title>Survivors Of The Sea: Transcriptome response of Skeletonema marinoi to long-term dormancy.</title>
        <authorList>
            <person name="Pinder M.I.M."/>
            <person name="Kourtchenko O."/>
            <person name="Robertson E.K."/>
            <person name="Larsson T."/>
            <person name="Maumus F."/>
            <person name="Osuna-Cruz C.M."/>
            <person name="Vancaester E."/>
            <person name="Stenow R."/>
            <person name="Vandepoele K."/>
            <person name="Ploug H."/>
            <person name="Bruchert V."/>
            <person name="Godhe A."/>
            <person name="Topel M."/>
        </authorList>
    </citation>
    <scope>NUCLEOTIDE SEQUENCE</scope>
    <source>
        <strain evidence="2">R05AC</strain>
    </source>
</reference>
<feature type="compositionally biased region" description="Basic and acidic residues" evidence="1">
    <location>
        <begin position="1"/>
        <end position="12"/>
    </location>
</feature>